<organism evidence="2 3">
    <name type="scientific">Nocardia aurea</name>
    <dbReference type="NCBI Taxonomy" id="2144174"/>
    <lineage>
        <taxon>Bacteria</taxon>
        <taxon>Bacillati</taxon>
        <taxon>Actinomycetota</taxon>
        <taxon>Actinomycetes</taxon>
        <taxon>Mycobacteriales</taxon>
        <taxon>Nocardiaceae</taxon>
        <taxon>Nocardia</taxon>
    </lineage>
</organism>
<keyword evidence="3" id="KW-1185">Reference proteome</keyword>
<dbReference type="RefSeq" id="WP_357784529.1">
    <property type="nucleotide sequence ID" value="NZ_JBFAKC010000006.1"/>
</dbReference>
<proteinExistence type="predicted"/>
<protein>
    <submittedName>
        <fullName evidence="2">Uncharacterized protein</fullName>
    </submittedName>
</protein>
<evidence type="ECO:0000313" key="2">
    <source>
        <dbReference type="EMBL" id="MEV0709201.1"/>
    </source>
</evidence>
<sequence length="44" mass="5029">MMTPRVRPEEDGEHRSPRYLRSEEHATELLGEVERTVPPAIGAQ</sequence>
<accession>A0ABV3FVJ1</accession>
<dbReference type="EMBL" id="JBFAKC010000006">
    <property type="protein sequence ID" value="MEV0709201.1"/>
    <property type="molecule type" value="Genomic_DNA"/>
</dbReference>
<gene>
    <name evidence="2" type="ORF">AB0I48_16700</name>
</gene>
<evidence type="ECO:0000256" key="1">
    <source>
        <dbReference type="SAM" id="MobiDB-lite"/>
    </source>
</evidence>
<evidence type="ECO:0000313" key="3">
    <source>
        <dbReference type="Proteomes" id="UP001551695"/>
    </source>
</evidence>
<feature type="region of interest" description="Disordered" evidence="1">
    <location>
        <begin position="1"/>
        <end position="44"/>
    </location>
</feature>
<reference evidence="2 3" key="1">
    <citation type="submission" date="2024-06" db="EMBL/GenBank/DDBJ databases">
        <title>The Natural Products Discovery Center: Release of the First 8490 Sequenced Strains for Exploring Actinobacteria Biosynthetic Diversity.</title>
        <authorList>
            <person name="Kalkreuter E."/>
            <person name="Kautsar S.A."/>
            <person name="Yang D."/>
            <person name="Bader C.D."/>
            <person name="Teijaro C.N."/>
            <person name="Fluegel L."/>
            <person name="Davis C.M."/>
            <person name="Simpson J.R."/>
            <person name="Lauterbach L."/>
            <person name="Steele A.D."/>
            <person name="Gui C."/>
            <person name="Meng S."/>
            <person name="Li G."/>
            <person name="Viehrig K."/>
            <person name="Ye F."/>
            <person name="Su P."/>
            <person name="Kiefer A.F."/>
            <person name="Nichols A."/>
            <person name="Cepeda A.J."/>
            <person name="Yan W."/>
            <person name="Fan B."/>
            <person name="Jiang Y."/>
            <person name="Adhikari A."/>
            <person name="Zheng C.-J."/>
            <person name="Schuster L."/>
            <person name="Cowan T.M."/>
            <person name="Smanski M.J."/>
            <person name="Chevrette M.G."/>
            <person name="De Carvalho L.P.S."/>
            <person name="Shen B."/>
        </authorList>
    </citation>
    <scope>NUCLEOTIDE SEQUENCE [LARGE SCALE GENOMIC DNA]</scope>
    <source>
        <strain evidence="2 3">NPDC050403</strain>
    </source>
</reference>
<feature type="compositionally biased region" description="Basic and acidic residues" evidence="1">
    <location>
        <begin position="1"/>
        <end position="35"/>
    </location>
</feature>
<name>A0ABV3FVJ1_9NOCA</name>
<comment type="caution">
    <text evidence="2">The sequence shown here is derived from an EMBL/GenBank/DDBJ whole genome shotgun (WGS) entry which is preliminary data.</text>
</comment>
<dbReference type="Proteomes" id="UP001551695">
    <property type="component" value="Unassembled WGS sequence"/>
</dbReference>